<keyword evidence="4" id="KW-1185">Reference proteome</keyword>
<dbReference type="OrthoDB" id="3061561at2759"/>
<evidence type="ECO:0000313" key="4">
    <source>
        <dbReference type="Proteomes" id="UP000078576"/>
    </source>
</evidence>
<feature type="transmembrane region" description="Helical" evidence="2">
    <location>
        <begin position="255"/>
        <end position="275"/>
    </location>
</feature>
<feature type="transmembrane region" description="Helical" evidence="2">
    <location>
        <begin position="618"/>
        <end position="638"/>
    </location>
</feature>
<proteinExistence type="predicted"/>
<feature type="transmembrane region" description="Helical" evidence="2">
    <location>
        <begin position="531"/>
        <end position="555"/>
    </location>
</feature>
<accession>A0A194UWV9</accession>
<keyword evidence="2" id="KW-0472">Membrane</keyword>
<reference evidence="4" key="1">
    <citation type="submission" date="2014-12" db="EMBL/GenBank/DDBJ databases">
        <title>Genome Sequence of Valsa Canker Pathogens Uncovers a Specific Adaption of Colonization on Woody Bark.</title>
        <authorList>
            <person name="Yin Z."/>
            <person name="Liu H."/>
            <person name="Gao X."/>
            <person name="Li Z."/>
            <person name="Song N."/>
            <person name="Ke X."/>
            <person name="Dai Q."/>
            <person name="Wu Y."/>
            <person name="Sun Y."/>
            <person name="Xu J.-R."/>
            <person name="Kang Z.K."/>
            <person name="Wang L."/>
            <person name="Huang L."/>
        </authorList>
    </citation>
    <scope>NUCLEOTIDE SEQUENCE [LARGE SCALE GENOMIC DNA]</scope>
    <source>
        <strain evidence="4">SXYL134</strain>
    </source>
</reference>
<dbReference type="Proteomes" id="UP000078576">
    <property type="component" value="Unassembled WGS sequence"/>
</dbReference>
<protein>
    <submittedName>
        <fullName evidence="3">Uncharacterized protein</fullName>
    </submittedName>
</protein>
<gene>
    <name evidence="3" type="ORF">VP1G_03619</name>
</gene>
<sequence length="661" mass="75726">MWDIVAGAEGNITEYSWQPQPDYRGTFGIISTCFVTLALCTWKIVHLNLPGVCPEEDLPWSAWWKRGTTKSMRHRLVHIFGGHQLTRQIGWLLIGLFAPELIAFAAFRQYWDVKSLQAFMEHIYLKKDRPRSWWSAGLSRSRAPPEDVELDMTDKPVWTLTHSWYAVMGGYSYNLRDGSKVHLPDDRGREQLILRDEALRFVAEHEPTVIPKLSETVILDKSGASTFVKIITLFQALWFSLQCIVRMCQGLSLSLLELTTFAHCMVALLIGWLWLEKPLDIQQPDPLEMPKTQGPPHWLMAMLYSLTSFDGEESDEDKYRKLSPGERERLEKTELAEIHTYLEAAINQDPMTFSDLDFNSTWPDSPSVAESRPGTGPRSRPNTSRLTPASAVAHLHPTLSAQSTSPAHSLSELVRASADRERRFRVRIQLAQKGWNYYVLKKKTFNEADQARSNTGMEGDLDRHVKRRLKQTLSNTLVDRVTNFPRQRHDHPKGQHTFRTHLGITLTGFIYGGLHLLAWEASFTSKAESDLWRIAALSLACSGLLVPITHAEGVFMDAISPWLMMDEEDRDAEEAKHLAQKAQSIGRLAGWRRYWWVLYKWCFLWMIEVFRVLKVASIVILALVYIGLRVFIFAECLVNVSHLPPSAYEVVNWSQYVPHIS</sequence>
<dbReference type="STRING" id="694573.A0A194UWV9"/>
<dbReference type="PANTHER" id="PTHR35043:SF9">
    <property type="match status" value="1"/>
</dbReference>
<name>A0A194UWV9_CYTMA</name>
<organism evidence="3 4">
    <name type="scientific">Cytospora mali</name>
    <name type="common">Apple Valsa canker fungus</name>
    <name type="synonym">Valsa mali</name>
    <dbReference type="NCBI Taxonomy" id="578113"/>
    <lineage>
        <taxon>Eukaryota</taxon>
        <taxon>Fungi</taxon>
        <taxon>Dikarya</taxon>
        <taxon>Ascomycota</taxon>
        <taxon>Pezizomycotina</taxon>
        <taxon>Sordariomycetes</taxon>
        <taxon>Sordariomycetidae</taxon>
        <taxon>Diaporthales</taxon>
        <taxon>Cytosporaceae</taxon>
        <taxon>Cytospora</taxon>
    </lineage>
</organism>
<evidence type="ECO:0000313" key="3">
    <source>
        <dbReference type="EMBL" id="KUI56207.1"/>
    </source>
</evidence>
<feature type="transmembrane region" description="Helical" evidence="2">
    <location>
        <begin position="498"/>
        <end position="519"/>
    </location>
</feature>
<dbReference type="EMBL" id="KN714687">
    <property type="protein sequence ID" value="KUI56207.1"/>
    <property type="molecule type" value="Genomic_DNA"/>
</dbReference>
<evidence type="ECO:0000256" key="1">
    <source>
        <dbReference type="SAM" id="MobiDB-lite"/>
    </source>
</evidence>
<feature type="region of interest" description="Disordered" evidence="1">
    <location>
        <begin position="357"/>
        <end position="386"/>
    </location>
</feature>
<dbReference type="AlphaFoldDB" id="A0A194UWV9"/>
<dbReference type="PANTHER" id="PTHR35043">
    <property type="entry name" value="TRANSCRIPTION FACTOR DOMAIN-CONTAINING PROTEIN"/>
    <property type="match status" value="1"/>
</dbReference>
<keyword evidence="2" id="KW-1133">Transmembrane helix</keyword>
<evidence type="ECO:0000256" key="2">
    <source>
        <dbReference type="SAM" id="Phobius"/>
    </source>
</evidence>
<keyword evidence="2" id="KW-0812">Transmembrane</keyword>